<keyword evidence="3" id="KW-0418">Kinase</keyword>
<dbReference type="Pfam" id="PF08378">
    <property type="entry name" value="NERD"/>
    <property type="match status" value="1"/>
</dbReference>
<reference evidence="8 9" key="1">
    <citation type="submission" date="2016-08" db="EMBL/GenBank/DDBJ databases">
        <title>Analysis of Carbohydrate Active Enzymes in Thermogemmatispora T81 Reveals Carbohydrate Degradation Ability.</title>
        <authorList>
            <person name="Tomazini A."/>
            <person name="Lal S."/>
            <person name="Stott M."/>
            <person name="Henrissat B."/>
            <person name="Polikarpov I."/>
            <person name="Sparling R."/>
            <person name="Levin D.B."/>
        </authorList>
    </citation>
    <scope>NUCLEOTIDE SEQUENCE [LARGE SCALE GENOMIC DNA]</scope>
    <source>
        <strain evidence="8 9">T81</strain>
    </source>
</reference>
<dbReference type="SUPFAM" id="SSF56112">
    <property type="entry name" value="Protein kinase-like (PK-like)"/>
    <property type="match status" value="2"/>
</dbReference>
<dbReference type="SMART" id="SM00220">
    <property type="entry name" value="S_TKc"/>
    <property type="match status" value="1"/>
</dbReference>
<feature type="domain" description="Protein kinase" evidence="6">
    <location>
        <begin position="482"/>
        <end position="731"/>
    </location>
</feature>
<dbReference type="OrthoDB" id="3404503at2"/>
<evidence type="ECO:0000256" key="1">
    <source>
        <dbReference type="ARBA" id="ARBA00022679"/>
    </source>
</evidence>
<dbReference type="PROSITE" id="PS00107">
    <property type="entry name" value="PROTEIN_KINASE_ATP"/>
    <property type="match status" value="1"/>
</dbReference>
<evidence type="ECO:0000256" key="5">
    <source>
        <dbReference type="PROSITE-ProRule" id="PRU10141"/>
    </source>
</evidence>
<dbReference type="RefSeq" id="WP_112426855.1">
    <property type="nucleotide sequence ID" value="NZ_MCIF01000002.1"/>
</dbReference>
<keyword evidence="2 5" id="KW-0547">Nucleotide-binding</keyword>
<evidence type="ECO:0000313" key="8">
    <source>
        <dbReference type="EMBL" id="RAQ94725.1"/>
    </source>
</evidence>
<keyword evidence="4 5" id="KW-0067">ATP-binding</keyword>
<dbReference type="PANTHER" id="PTHR43289:SF34">
    <property type="entry name" value="SERINE_THREONINE-PROTEIN KINASE YBDM-RELATED"/>
    <property type="match status" value="1"/>
</dbReference>
<sequence>MAELISTTIAFASDGEQQAAMVLRQGLPDSWLLICNKVFPAKNGRSFEIDFLAIGNRCIFVIDEKSWQGSLRGNEEFWTRADGSSERSPLAKVDYVAKIVASSVKERFAALKGGEHFVHGIVLLSSPTVQPMIHDARASRGLFRLDEVCERLQERDEQEGNPLVGQLHAALKSWLTGLPTRPPIPRHIGDTLQIEEAEQVRPKLYRCHAVGKISGANRPRIVMLYELDHDPLEQQEAKEFYTRTYKALEKLQSTGLVSQAETPFPWADRFMVVPIVPPEGRTLSALPLPETREEFLQELQIAAKAFRGLAQIHAQGVLHRALTPAALIVQFTKGQSPRVLFSDFYAARVGGMSIAAKLDKTAVDDPYAAEDVLIGYEFATSQTDTFSLALVMLERLSGTPIASLRPTVNEKPHLPDSPRWTVFLAPEQSAALTELFRSVLVPSQEEQSPSAAEVARCLEEIARQVQQKQVSDLPQTLLNGTFVVQRLLGQGSMARTYLASYQEFPGLGPLVLKQFLQPAAVYDHAIQEYKALENIKSKYFPTIRQIYRPEEDAHIAMEYIPGPTLQQLEEEFPWSLERWWPFAQDLLRALEVLEDRGILHRDIKPANIILHEVDHHPVLIDFGFAIRQGEERSLAGTPLYLPPEALTAASPPPDSDRYAAAVVLFKALIGQLPFAYDESGRRILRAVEDLPISDEQVRRLAAVLLRALDPDPARRPVSARQFLEELEQARLAAMVAAGETTPALESGQEREKRVNPWVEQVRGLYRHSASGNADNRGLDSDFTRRTYVPTALDRELLPLVLEQRPFALFLSGNPGDGKTAFLEQVRQKLIEQGASSIEERSDQSGWELIYNGHVFRSCYDASEAHRGLSADEQLTQKLAGLEGSERPQAALTVLVAINDGRLADYFERYGERFAWLKTQLQQARRSQSLREQDVWLVDLKRRAFVSLPGEQERSLFRRVLNSLLAKEHWAVCRNCCAEAICPIYQNAQMLRRNRTQQRLEYLLLLTHLRHQRHITMRDLRSALAYLITGNLSCHEVHAARQSEDGGASLIERSCWQSAFAPAEIDDELLRDLRVLDPARFPQPHLDRFLHFHQGPQDALLRAELMADAKDLPRQRFREERDWLAAWKRRLYFYGPRLDEDGQSYLPTVRWLDLLPYRYALLYLQLLQGEQEQLEETRSKLALGILRSDGINADLPDGHLSVVVRASEEQQLIMLKQLPLADFILEPVGTSDNEVVETLPEFLVLRHRSGTPRLEISLDLFELLLRLADGLQPEAAELQPLLEDLRHFKHALLLMETRDLILIENGQRFHRLTQRDGKVIRQPLLDPLEGGQL</sequence>
<dbReference type="PROSITE" id="PS50965">
    <property type="entry name" value="NERD"/>
    <property type="match status" value="1"/>
</dbReference>
<feature type="binding site" evidence="5">
    <location>
        <position position="513"/>
    </location>
    <ligand>
        <name>ATP</name>
        <dbReference type="ChEBI" id="CHEBI:30616"/>
    </ligand>
</feature>
<dbReference type="EMBL" id="MCIF01000002">
    <property type="protein sequence ID" value="RAQ94725.1"/>
    <property type="molecule type" value="Genomic_DNA"/>
</dbReference>
<dbReference type="Gene3D" id="1.10.510.10">
    <property type="entry name" value="Transferase(Phosphotransferase) domain 1"/>
    <property type="match status" value="2"/>
</dbReference>
<keyword evidence="1" id="KW-0808">Transferase</keyword>
<evidence type="ECO:0000259" key="7">
    <source>
        <dbReference type="PROSITE" id="PS50965"/>
    </source>
</evidence>
<dbReference type="InterPro" id="IPR011009">
    <property type="entry name" value="Kinase-like_dom_sf"/>
</dbReference>
<dbReference type="InterPro" id="IPR011528">
    <property type="entry name" value="NERD"/>
</dbReference>
<dbReference type="InterPro" id="IPR000719">
    <property type="entry name" value="Prot_kinase_dom"/>
</dbReference>
<keyword evidence="9" id="KW-1185">Reference proteome</keyword>
<dbReference type="Proteomes" id="UP000248706">
    <property type="component" value="Unassembled WGS sequence"/>
</dbReference>
<evidence type="ECO:0000259" key="6">
    <source>
        <dbReference type="PROSITE" id="PS50011"/>
    </source>
</evidence>
<dbReference type="InterPro" id="IPR008271">
    <property type="entry name" value="Ser/Thr_kinase_AS"/>
</dbReference>
<dbReference type="PROSITE" id="PS00108">
    <property type="entry name" value="PROTEIN_KINASE_ST"/>
    <property type="match status" value="1"/>
</dbReference>
<protein>
    <submittedName>
        <fullName evidence="8">Uncharacterized protein</fullName>
    </submittedName>
</protein>
<dbReference type="InterPro" id="IPR017441">
    <property type="entry name" value="Protein_kinase_ATP_BS"/>
</dbReference>
<gene>
    <name evidence="8" type="ORF">A4R35_04200</name>
</gene>
<feature type="domain" description="NERD" evidence="7">
    <location>
        <begin position="11"/>
        <end position="123"/>
    </location>
</feature>
<evidence type="ECO:0000256" key="3">
    <source>
        <dbReference type="ARBA" id="ARBA00022777"/>
    </source>
</evidence>
<dbReference type="GO" id="GO:0005524">
    <property type="term" value="F:ATP binding"/>
    <property type="evidence" value="ECO:0007669"/>
    <property type="project" value="UniProtKB-UniRule"/>
</dbReference>
<evidence type="ECO:0000313" key="9">
    <source>
        <dbReference type="Proteomes" id="UP000248706"/>
    </source>
</evidence>
<name>A0A328VKG9_9CHLR</name>
<dbReference type="PROSITE" id="PS50011">
    <property type="entry name" value="PROTEIN_KINASE_DOM"/>
    <property type="match status" value="2"/>
</dbReference>
<accession>A0A328VKG9</accession>
<evidence type="ECO:0000256" key="2">
    <source>
        <dbReference type="ARBA" id="ARBA00022741"/>
    </source>
</evidence>
<dbReference type="CDD" id="cd14014">
    <property type="entry name" value="STKc_PknB_like"/>
    <property type="match status" value="1"/>
</dbReference>
<feature type="domain" description="Protein kinase" evidence="6">
    <location>
        <begin position="153"/>
        <end position="461"/>
    </location>
</feature>
<dbReference type="Pfam" id="PF00069">
    <property type="entry name" value="Pkinase"/>
    <property type="match status" value="1"/>
</dbReference>
<organism evidence="8 9">
    <name type="scientific">Thermogemmatispora tikiterensis</name>
    <dbReference type="NCBI Taxonomy" id="1825093"/>
    <lineage>
        <taxon>Bacteria</taxon>
        <taxon>Bacillati</taxon>
        <taxon>Chloroflexota</taxon>
        <taxon>Ktedonobacteria</taxon>
        <taxon>Thermogemmatisporales</taxon>
        <taxon>Thermogemmatisporaceae</taxon>
        <taxon>Thermogemmatispora</taxon>
    </lineage>
</organism>
<dbReference type="GO" id="GO:0004674">
    <property type="term" value="F:protein serine/threonine kinase activity"/>
    <property type="evidence" value="ECO:0007669"/>
    <property type="project" value="TreeGrafter"/>
</dbReference>
<dbReference type="PANTHER" id="PTHR43289">
    <property type="entry name" value="MITOGEN-ACTIVATED PROTEIN KINASE KINASE KINASE 20-RELATED"/>
    <property type="match status" value="1"/>
</dbReference>
<comment type="caution">
    <text evidence="8">The sequence shown here is derived from an EMBL/GenBank/DDBJ whole genome shotgun (WGS) entry which is preliminary data.</text>
</comment>
<evidence type="ECO:0000256" key="4">
    <source>
        <dbReference type="ARBA" id="ARBA00022840"/>
    </source>
</evidence>
<proteinExistence type="predicted"/>